<organism evidence="1 2">
    <name type="scientific">Rosa chinensis</name>
    <name type="common">China rose</name>
    <dbReference type="NCBI Taxonomy" id="74649"/>
    <lineage>
        <taxon>Eukaryota</taxon>
        <taxon>Viridiplantae</taxon>
        <taxon>Streptophyta</taxon>
        <taxon>Embryophyta</taxon>
        <taxon>Tracheophyta</taxon>
        <taxon>Spermatophyta</taxon>
        <taxon>Magnoliopsida</taxon>
        <taxon>eudicotyledons</taxon>
        <taxon>Gunneridae</taxon>
        <taxon>Pentapetalae</taxon>
        <taxon>rosids</taxon>
        <taxon>fabids</taxon>
        <taxon>Rosales</taxon>
        <taxon>Rosaceae</taxon>
        <taxon>Rosoideae</taxon>
        <taxon>Rosoideae incertae sedis</taxon>
        <taxon>Rosa</taxon>
    </lineage>
</organism>
<gene>
    <name evidence="1" type="ORF">RchiOBHm_Chr7g0217671</name>
</gene>
<evidence type="ECO:0000313" key="1">
    <source>
        <dbReference type="EMBL" id="PRQ19480.1"/>
    </source>
</evidence>
<comment type="caution">
    <text evidence="1">The sequence shown here is derived from an EMBL/GenBank/DDBJ whole genome shotgun (WGS) entry which is preliminary data.</text>
</comment>
<reference evidence="1 2" key="1">
    <citation type="journal article" date="2018" name="Nat. Genet.">
        <title>The Rosa genome provides new insights in the design of modern roses.</title>
        <authorList>
            <person name="Bendahmane M."/>
        </authorList>
    </citation>
    <scope>NUCLEOTIDE SEQUENCE [LARGE SCALE GENOMIC DNA]</scope>
    <source>
        <strain evidence="2">cv. Old Blush</strain>
    </source>
</reference>
<dbReference type="Proteomes" id="UP000238479">
    <property type="component" value="Chromosome 7"/>
</dbReference>
<sequence>MAASAADPSDEVKHIEKLYEFGERLNESKDISQNVEDYQCGKDEHEGQAARCTAYSPGFPCRL</sequence>
<dbReference type="Gramene" id="PRQ19480">
    <property type="protein sequence ID" value="PRQ19480"/>
    <property type="gene ID" value="RchiOBHm_Chr7g0217671"/>
</dbReference>
<proteinExistence type="predicted"/>
<accession>A0A2P6PC27</accession>
<dbReference type="AlphaFoldDB" id="A0A2P6PC27"/>
<keyword evidence="2" id="KW-1185">Reference proteome</keyword>
<name>A0A2P6PC27_ROSCH</name>
<evidence type="ECO:0000313" key="2">
    <source>
        <dbReference type="Proteomes" id="UP000238479"/>
    </source>
</evidence>
<dbReference type="EMBL" id="PDCK01000045">
    <property type="protein sequence ID" value="PRQ19480.1"/>
    <property type="molecule type" value="Genomic_DNA"/>
</dbReference>
<protein>
    <submittedName>
        <fullName evidence="1">Uncharacterized protein</fullName>
    </submittedName>
</protein>